<protein>
    <recommendedName>
        <fullName evidence="4">Phenazine biosynthesis protein</fullName>
    </recommendedName>
</protein>
<evidence type="ECO:0000313" key="2">
    <source>
        <dbReference type="EMBL" id="KAF9515687.1"/>
    </source>
</evidence>
<organism evidence="2 3">
    <name type="scientific">Hydnum rufescens UP504</name>
    <dbReference type="NCBI Taxonomy" id="1448309"/>
    <lineage>
        <taxon>Eukaryota</taxon>
        <taxon>Fungi</taxon>
        <taxon>Dikarya</taxon>
        <taxon>Basidiomycota</taxon>
        <taxon>Agaricomycotina</taxon>
        <taxon>Agaricomycetes</taxon>
        <taxon>Cantharellales</taxon>
        <taxon>Hydnaceae</taxon>
        <taxon>Hydnum</taxon>
    </lineage>
</organism>
<evidence type="ECO:0008006" key="4">
    <source>
        <dbReference type="Google" id="ProtNLM"/>
    </source>
</evidence>
<reference evidence="2" key="1">
    <citation type="journal article" date="2020" name="Nat. Commun.">
        <title>Large-scale genome sequencing of mycorrhizal fungi provides insights into the early evolution of symbiotic traits.</title>
        <authorList>
            <person name="Miyauchi S."/>
            <person name="Kiss E."/>
            <person name="Kuo A."/>
            <person name="Drula E."/>
            <person name="Kohler A."/>
            <person name="Sanchez-Garcia M."/>
            <person name="Morin E."/>
            <person name="Andreopoulos B."/>
            <person name="Barry K.W."/>
            <person name="Bonito G."/>
            <person name="Buee M."/>
            <person name="Carver A."/>
            <person name="Chen C."/>
            <person name="Cichocki N."/>
            <person name="Clum A."/>
            <person name="Culley D."/>
            <person name="Crous P.W."/>
            <person name="Fauchery L."/>
            <person name="Girlanda M."/>
            <person name="Hayes R.D."/>
            <person name="Keri Z."/>
            <person name="LaButti K."/>
            <person name="Lipzen A."/>
            <person name="Lombard V."/>
            <person name="Magnuson J."/>
            <person name="Maillard F."/>
            <person name="Murat C."/>
            <person name="Nolan M."/>
            <person name="Ohm R.A."/>
            <person name="Pangilinan J."/>
            <person name="Pereira M.F."/>
            <person name="Perotto S."/>
            <person name="Peter M."/>
            <person name="Pfister S."/>
            <person name="Riley R."/>
            <person name="Sitrit Y."/>
            <person name="Stielow J.B."/>
            <person name="Szollosi G."/>
            <person name="Zifcakova L."/>
            <person name="Stursova M."/>
            <person name="Spatafora J.W."/>
            <person name="Tedersoo L."/>
            <person name="Vaario L.M."/>
            <person name="Yamada A."/>
            <person name="Yan M."/>
            <person name="Wang P."/>
            <person name="Xu J."/>
            <person name="Bruns T."/>
            <person name="Baldrian P."/>
            <person name="Vilgalys R."/>
            <person name="Dunand C."/>
            <person name="Henrissat B."/>
            <person name="Grigoriev I.V."/>
            <person name="Hibbett D."/>
            <person name="Nagy L.G."/>
            <person name="Martin F.M."/>
        </authorList>
    </citation>
    <scope>NUCLEOTIDE SEQUENCE</scope>
    <source>
        <strain evidence="2">UP504</strain>
    </source>
</reference>
<dbReference type="GO" id="GO:0005737">
    <property type="term" value="C:cytoplasm"/>
    <property type="evidence" value="ECO:0007669"/>
    <property type="project" value="TreeGrafter"/>
</dbReference>
<accession>A0A9P6B1L5</accession>
<dbReference type="InterPro" id="IPR003719">
    <property type="entry name" value="Phenazine_PhzF-like"/>
</dbReference>
<gene>
    <name evidence="2" type="ORF">BS47DRAFT_1341613</name>
</gene>
<dbReference type="GO" id="GO:0016853">
    <property type="term" value="F:isomerase activity"/>
    <property type="evidence" value="ECO:0007669"/>
    <property type="project" value="TreeGrafter"/>
</dbReference>
<dbReference type="Proteomes" id="UP000886523">
    <property type="component" value="Unassembled WGS sequence"/>
</dbReference>
<evidence type="ECO:0000313" key="3">
    <source>
        <dbReference type="Proteomes" id="UP000886523"/>
    </source>
</evidence>
<dbReference type="Gene3D" id="3.10.310.10">
    <property type="entry name" value="Diaminopimelate Epimerase, Chain A, domain 1"/>
    <property type="match status" value="2"/>
</dbReference>
<proteinExistence type="predicted"/>
<dbReference type="Pfam" id="PF02567">
    <property type="entry name" value="PhzC-PhzF"/>
    <property type="match status" value="1"/>
</dbReference>
<feature type="active site" evidence="1">
    <location>
        <position position="51"/>
    </location>
</feature>
<dbReference type="NCBIfam" id="TIGR00654">
    <property type="entry name" value="PhzF_family"/>
    <property type="match status" value="1"/>
</dbReference>
<dbReference type="PANTHER" id="PTHR13774">
    <property type="entry name" value="PHENAZINE BIOSYNTHESIS PROTEIN"/>
    <property type="match status" value="1"/>
</dbReference>
<dbReference type="SUPFAM" id="SSF54506">
    <property type="entry name" value="Diaminopimelate epimerase-like"/>
    <property type="match status" value="1"/>
</dbReference>
<evidence type="ECO:0000256" key="1">
    <source>
        <dbReference type="PIRSR" id="PIRSR016184-1"/>
    </source>
</evidence>
<sequence>MASERLYFMVVDVFTTTPSLGNRLAIVHVPFSDPLSPEQKLSIAKEFNFSETVFVHHDRGLKEDELRISIYTITGELPFAGHPTLGTGCHVLRLQADDVGNKDIPVHVTLITPAVRVPVTYSPKTGLTSVQVPHSITIHDVTLPVEHITSLVGIAAGDISHNSTIEGGGVVVASIVEGMTFALVRMTSLEALTRAANTGKVLPKSDLGIRESGNLLVYVYYATDELVEGQGREGNRAKINRLRSRMFFEGDREDPATGSAASTLAGFLSLTSYAGLNEELRYEIAQGVEMGKPSEITVDVLLKDAGDKKVVDKIWLSGMVTAEVTEGLITVDPETHKLIPVIGTL</sequence>
<comment type="caution">
    <text evidence="2">The sequence shown here is derived from an EMBL/GenBank/DDBJ whole genome shotgun (WGS) entry which is preliminary data.</text>
</comment>
<dbReference type="AlphaFoldDB" id="A0A9P6B1L5"/>
<dbReference type="PANTHER" id="PTHR13774:SF32">
    <property type="entry name" value="ANTISENSE-ENHANCING SEQUENCE 1"/>
    <property type="match status" value="1"/>
</dbReference>
<dbReference type="PIRSF" id="PIRSF016184">
    <property type="entry name" value="PhzC_PhzF"/>
    <property type="match status" value="1"/>
</dbReference>
<name>A0A9P6B1L5_9AGAM</name>
<dbReference type="EMBL" id="MU128947">
    <property type="protein sequence ID" value="KAF9515687.1"/>
    <property type="molecule type" value="Genomic_DNA"/>
</dbReference>
<keyword evidence="3" id="KW-1185">Reference proteome</keyword>
<dbReference type="OrthoDB" id="75169at2759"/>